<keyword evidence="1" id="KW-1133">Transmembrane helix</keyword>
<evidence type="ECO:0000256" key="1">
    <source>
        <dbReference type="SAM" id="Phobius"/>
    </source>
</evidence>
<dbReference type="EMBL" id="CP036501">
    <property type="protein sequence ID" value="UZP75213.1"/>
    <property type="molecule type" value="Genomic_DNA"/>
</dbReference>
<sequence>MQRIKTIAVLAISMTMSLSAVAAPPDALVNNNLSLPGEITKSIMLDTDVSEIRGEVWPVILGVVAVDLALQAYFYGVYVPSTRRG</sequence>
<accession>A0ABY6QAG8</accession>
<reference evidence="3 4" key="1">
    <citation type="submission" date="2019-02" db="EMBL/GenBank/DDBJ databases">
        <title>Halieaceae_genomes.</title>
        <authorList>
            <person name="Li S.-H."/>
        </authorList>
    </citation>
    <scope>NUCLEOTIDE SEQUENCE [LARGE SCALE GENOMIC DNA]</scope>
    <source>
        <strain evidence="3 4">JH123</strain>
    </source>
</reference>
<dbReference type="Proteomes" id="UP001317963">
    <property type="component" value="Chromosome"/>
</dbReference>
<keyword evidence="4" id="KW-1185">Reference proteome</keyword>
<feature type="signal peptide" evidence="2">
    <location>
        <begin position="1"/>
        <end position="22"/>
    </location>
</feature>
<proteinExistence type="predicted"/>
<organism evidence="3 4">
    <name type="scientific">Candidatus Paraluminiphilus aquimaris</name>
    <dbReference type="NCBI Taxonomy" id="2518994"/>
    <lineage>
        <taxon>Bacteria</taxon>
        <taxon>Pseudomonadati</taxon>
        <taxon>Pseudomonadota</taxon>
        <taxon>Gammaproteobacteria</taxon>
        <taxon>Cellvibrionales</taxon>
        <taxon>Halieaceae</taxon>
        <taxon>Candidatus Paraluminiphilus</taxon>
    </lineage>
</organism>
<keyword evidence="1" id="KW-0812">Transmembrane</keyword>
<protein>
    <submittedName>
        <fullName evidence="3">Uncharacterized protein</fullName>
    </submittedName>
</protein>
<name>A0ABY6QAG8_9GAMM</name>
<feature type="chain" id="PRO_5045779515" evidence="2">
    <location>
        <begin position="23"/>
        <end position="85"/>
    </location>
</feature>
<feature type="transmembrane region" description="Helical" evidence="1">
    <location>
        <begin position="56"/>
        <end position="78"/>
    </location>
</feature>
<keyword evidence="1" id="KW-0472">Membrane</keyword>
<gene>
    <name evidence="3" type="ORF">E0F26_10910</name>
</gene>
<keyword evidence="2" id="KW-0732">Signal</keyword>
<evidence type="ECO:0000313" key="4">
    <source>
        <dbReference type="Proteomes" id="UP001317963"/>
    </source>
</evidence>
<evidence type="ECO:0000313" key="3">
    <source>
        <dbReference type="EMBL" id="UZP75213.1"/>
    </source>
</evidence>
<dbReference type="RefSeq" id="WP_279241692.1">
    <property type="nucleotide sequence ID" value="NZ_CP036501.1"/>
</dbReference>
<evidence type="ECO:0000256" key="2">
    <source>
        <dbReference type="SAM" id="SignalP"/>
    </source>
</evidence>